<dbReference type="GO" id="GO:0009251">
    <property type="term" value="P:glucan catabolic process"/>
    <property type="evidence" value="ECO:0007669"/>
    <property type="project" value="TreeGrafter"/>
</dbReference>
<dbReference type="PANTHER" id="PTHR31297:SF13">
    <property type="entry name" value="PUTATIVE-RELATED"/>
    <property type="match status" value="1"/>
</dbReference>
<dbReference type="Pfam" id="PF00150">
    <property type="entry name" value="Cellulase"/>
    <property type="match status" value="1"/>
</dbReference>
<dbReference type="GO" id="GO:0009986">
    <property type="term" value="C:cell surface"/>
    <property type="evidence" value="ECO:0007669"/>
    <property type="project" value="TreeGrafter"/>
</dbReference>
<dbReference type="PANTHER" id="PTHR31297">
    <property type="entry name" value="GLUCAN ENDO-1,6-BETA-GLUCOSIDASE B"/>
    <property type="match status" value="1"/>
</dbReference>
<name>A0A5C8PWS9_9HYPH</name>
<evidence type="ECO:0000259" key="4">
    <source>
        <dbReference type="Pfam" id="PF00150"/>
    </source>
</evidence>
<comment type="caution">
    <text evidence="5">The sequence shown here is derived from an EMBL/GenBank/DDBJ whole genome shotgun (WGS) entry which is preliminary data.</text>
</comment>
<feature type="domain" description="Glycoside hydrolase family 5" evidence="4">
    <location>
        <begin position="179"/>
        <end position="418"/>
    </location>
</feature>
<evidence type="ECO:0000256" key="1">
    <source>
        <dbReference type="ARBA" id="ARBA00022801"/>
    </source>
</evidence>
<dbReference type="GO" id="GO:0008422">
    <property type="term" value="F:beta-glucosidase activity"/>
    <property type="evidence" value="ECO:0007669"/>
    <property type="project" value="TreeGrafter"/>
</dbReference>
<keyword evidence="1 3" id="KW-0378">Hydrolase</keyword>
<organism evidence="5 6">
    <name type="scientific">Vineibacter terrae</name>
    <dbReference type="NCBI Taxonomy" id="2586908"/>
    <lineage>
        <taxon>Bacteria</taxon>
        <taxon>Pseudomonadati</taxon>
        <taxon>Pseudomonadota</taxon>
        <taxon>Alphaproteobacteria</taxon>
        <taxon>Hyphomicrobiales</taxon>
        <taxon>Vineibacter</taxon>
    </lineage>
</organism>
<evidence type="ECO:0000313" key="5">
    <source>
        <dbReference type="EMBL" id="TXL82433.1"/>
    </source>
</evidence>
<reference evidence="5 6" key="1">
    <citation type="submission" date="2019-06" db="EMBL/GenBank/DDBJ databases">
        <title>New taxonomy in bacterial strain CC-CFT640, isolated from vineyard.</title>
        <authorList>
            <person name="Lin S.-Y."/>
            <person name="Tsai C.-F."/>
            <person name="Young C.-C."/>
        </authorList>
    </citation>
    <scope>NUCLEOTIDE SEQUENCE [LARGE SCALE GENOMIC DNA]</scope>
    <source>
        <strain evidence="5 6">CC-CFT640</strain>
    </source>
</reference>
<dbReference type="AlphaFoldDB" id="A0A5C8PWS9"/>
<dbReference type="InterPro" id="IPR001547">
    <property type="entry name" value="Glyco_hydro_5"/>
</dbReference>
<evidence type="ECO:0000313" key="6">
    <source>
        <dbReference type="Proteomes" id="UP000321638"/>
    </source>
</evidence>
<keyword evidence="6" id="KW-1185">Reference proteome</keyword>
<protein>
    <submittedName>
        <fullName evidence="5">Glycoside hydrolase family 5 protein</fullName>
    </submittedName>
</protein>
<dbReference type="GO" id="GO:0005576">
    <property type="term" value="C:extracellular region"/>
    <property type="evidence" value="ECO:0007669"/>
    <property type="project" value="TreeGrafter"/>
</dbReference>
<dbReference type="PROSITE" id="PS00659">
    <property type="entry name" value="GLYCOSYL_HYDROL_F5"/>
    <property type="match status" value="1"/>
</dbReference>
<sequence>MSAAIPKATTTPARAISGCRRNRPVKAIRAATQRPTHKTVNMIGGIPQRCRGRDTGWRALCQYLLPPNAGSDLLCPATKTSWGPVRRRLFLALPAIATLPPPAAARPSEGFVRIEGRRFVAPDGTTLLLKGINLGNWLMPEGYMFKFERAKAPRQIEGAIERLVGPAAAARFWRTFRDNYIAEDDLRFIATVGFNMVRIPLHYRHFVTATTPPRFEGEGYALLDRVIGWARAHGLRVVLDIHAAPGGQTGINHDDGPGYPLMFYVPAHRRLTIELWRHIAARYRDDPTILGYDLLNEPIAPYHDVAYLNGKLEPFYREATAAIRSVDPHRIIFLGGGQWSSSFDMLGRPFAPNLAYTFHSFWASTRRDSIQRHLDFSYRYDVPLFLGETGELTDDWNESFRTLQERHGIGWSFWTYKNLDTPSTVVSIPRPADWDAIVAIADRPPARWGDPLPLPRERIDAALARYLEGTRFANGTIRWSYIASLGLKPAL</sequence>
<accession>A0A5C8PWS9</accession>
<dbReference type="InterPro" id="IPR018087">
    <property type="entry name" value="Glyco_hydro_5_CS"/>
</dbReference>
<evidence type="ECO:0000256" key="2">
    <source>
        <dbReference type="ARBA" id="ARBA00023295"/>
    </source>
</evidence>
<dbReference type="InterPro" id="IPR050386">
    <property type="entry name" value="Glycosyl_hydrolase_5"/>
</dbReference>
<dbReference type="Gene3D" id="3.20.20.80">
    <property type="entry name" value="Glycosidases"/>
    <property type="match status" value="1"/>
</dbReference>
<dbReference type="Proteomes" id="UP000321638">
    <property type="component" value="Unassembled WGS sequence"/>
</dbReference>
<dbReference type="InterPro" id="IPR017853">
    <property type="entry name" value="GH"/>
</dbReference>
<evidence type="ECO:0000256" key="3">
    <source>
        <dbReference type="RuleBase" id="RU361153"/>
    </source>
</evidence>
<dbReference type="OrthoDB" id="9800955at2"/>
<dbReference type="SUPFAM" id="SSF51445">
    <property type="entry name" value="(Trans)glycosidases"/>
    <property type="match status" value="1"/>
</dbReference>
<gene>
    <name evidence="5" type="ORF">FHP25_01690</name>
</gene>
<dbReference type="EMBL" id="VDUZ01000001">
    <property type="protein sequence ID" value="TXL82433.1"/>
    <property type="molecule type" value="Genomic_DNA"/>
</dbReference>
<comment type="similarity">
    <text evidence="3">Belongs to the glycosyl hydrolase 5 (cellulase A) family.</text>
</comment>
<proteinExistence type="inferred from homology"/>
<keyword evidence="2 3" id="KW-0326">Glycosidase</keyword>